<evidence type="ECO:0000313" key="2">
    <source>
        <dbReference type="Proteomes" id="UP001064048"/>
    </source>
</evidence>
<organism evidence="1 2">
    <name type="scientific">Choristoneura fumiferana</name>
    <name type="common">Spruce budworm moth</name>
    <name type="synonym">Archips fumiferana</name>
    <dbReference type="NCBI Taxonomy" id="7141"/>
    <lineage>
        <taxon>Eukaryota</taxon>
        <taxon>Metazoa</taxon>
        <taxon>Ecdysozoa</taxon>
        <taxon>Arthropoda</taxon>
        <taxon>Hexapoda</taxon>
        <taxon>Insecta</taxon>
        <taxon>Pterygota</taxon>
        <taxon>Neoptera</taxon>
        <taxon>Endopterygota</taxon>
        <taxon>Lepidoptera</taxon>
        <taxon>Glossata</taxon>
        <taxon>Ditrysia</taxon>
        <taxon>Tortricoidea</taxon>
        <taxon>Tortricidae</taxon>
        <taxon>Tortricinae</taxon>
        <taxon>Choristoneura</taxon>
    </lineage>
</organism>
<dbReference type="EMBL" id="CM046113">
    <property type="protein sequence ID" value="KAI8421014.1"/>
    <property type="molecule type" value="Genomic_DNA"/>
</dbReference>
<keyword evidence="2" id="KW-1185">Reference proteome</keyword>
<sequence>MESIATEDKMEYKIKIADEHNIKTSDKSIINFNEHVKEDDFVMKVNHLDELIWWAPPTITGSKVVEADMRDDLKLTLAECAEYYSRYGEVESRGWVVQQWTQIWTNNLRYGTFCVIFLGIVVGLSSFTAFLLLKNRPELSYSTVILLLLMTIFGVASVTFVIASLLLLVAVLANNAGLMPYYLWLTITYWISQFALGILIPLVLIFEAEYPVSVGLAWSCIVVFLGLLARLMRKKCSSSLTRQLIRVRTEEHTESSLVVDGTTAVIGLALLEAVSQHQSTRDVVQYALRALKHHLVLKEGRLPKLSLALQPGHLLPPELRMKFQEEVELPDFCNLQGQPLLSVQLYCLVAVPPPQIVMFPRIFAASAAHTTNIKLRRSRIVLAHHSSPSTINQPQPPNTLSAFYAYAPLPPLRCLLSAASAPPASARHLRSASLRSVSLRSASLRSASLCSPASAPLSSISSAPLPRLYLTASCCSLHCLRSIRCLRSTPLPRCLRSDASARFSSPALSPLHPLPPLHSVASLLRSDASAPLFSAPPASLRQPPLRSAQRQLHSLPPLYFTASAVACIVSAPFVASVPLRCLPAYARSGPVVGLSSFTAFLLLKNRPELSYSTVILLLLMTIFGVASVTFVIASLLLLVAVLAAVLLATSPSTSLGMRRNVRVHVVVHVVLQQHGAAPSVRALTHLPTLGFMTRKCVRAMTHLPTMGFMTSTLRTRLKFKFFLAYLDASYHKVAGLGPWAHVGGEHDPSKHFSPGSHVPLKPPQSSPIVLAHTLQHLASEHHTYLQGSHTIILITGHPLSSATSHSRGLHTQPQTGTAPTATTKAMKLPAKRHTYLQGSHTIIPIPGHPLGSSASHSRGLHTQSQARTAPAAATRATIASHRMLLT</sequence>
<gene>
    <name evidence="1" type="ORF">MSG28_008146</name>
</gene>
<dbReference type="Proteomes" id="UP001064048">
    <property type="component" value="Chromosome 13"/>
</dbReference>
<comment type="caution">
    <text evidence="1">The sequence shown here is derived from an EMBL/GenBank/DDBJ whole genome shotgun (WGS) entry which is preliminary data.</text>
</comment>
<name>A0ACC0JA80_CHOFU</name>
<evidence type="ECO:0000313" key="1">
    <source>
        <dbReference type="EMBL" id="KAI8421014.1"/>
    </source>
</evidence>
<proteinExistence type="predicted"/>
<accession>A0ACC0JA80</accession>
<reference evidence="1 2" key="1">
    <citation type="journal article" date="2022" name="Genome Biol. Evol.">
        <title>The Spruce Budworm Genome: Reconstructing the Evolutionary History of Antifreeze Proteins.</title>
        <authorList>
            <person name="Beliveau C."/>
            <person name="Gagne P."/>
            <person name="Picq S."/>
            <person name="Vernygora O."/>
            <person name="Keeling C.I."/>
            <person name="Pinkney K."/>
            <person name="Doucet D."/>
            <person name="Wen F."/>
            <person name="Johnston J.S."/>
            <person name="Maaroufi H."/>
            <person name="Boyle B."/>
            <person name="Laroche J."/>
            <person name="Dewar K."/>
            <person name="Juretic N."/>
            <person name="Blackburn G."/>
            <person name="Nisole A."/>
            <person name="Brunet B."/>
            <person name="Brandao M."/>
            <person name="Lumley L."/>
            <person name="Duan J."/>
            <person name="Quan G."/>
            <person name="Lucarotti C.J."/>
            <person name="Roe A.D."/>
            <person name="Sperling F.A.H."/>
            <person name="Levesque R.C."/>
            <person name="Cusson M."/>
        </authorList>
    </citation>
    <scope>NUCLEOTIDE SEQUENCE [LARGE SCALE GENOMIC DNA]</scope>
    <source>
        <strain evidence="1">Glfc:IPQL:Cfum</strain>
    </source>
</reference>
<protein>
    <submittedName>
        <fullName evidence="1">Uncharacterized protein</fullName>
    </submittedName>
</protein>